<feature type="signal peptide" evidence="2">
    <location>
        <begin position="1"/>
        <end position="23"/>
    </location>
</feature>
<dbReference type="InterPro" id="IPR038955">
    <property type="entry name" value="PriA/CPL1_fungi"/>
</dbReference>
<comment type="caution">
    <text evidence="4">The sequence shown here is derived from an EMBL/GenBank/DDBJ whole genome shotgun (WGS) entry which is preliminary data.</text>
</comment>
<feature type="domain" description="Protein CPL1-like" evidence="3">
    <location>
        <begin position="276"/>
        <end position="330"/>
    </location>
</feature>
<dbReference type="EMBL" id="SOZI01000153">
    <property type="protein sequence ID" value="TNY18163.1"/>
    <property type="molecule type" value="Genomic_DNA"/>
</dbReference>
<dbReference type="Pfam" id="PF21671">
    <property type="entry name" value="CPL1-like"/>
    <property type="match status" value="1"/>
</dbReference>
<feature type="region of interest" description="Disordered" evidence="1">
    <location>
        <begin position="99"/>
        <end position="232"/>
    </location>
</feature>
<name>A0A5C5FMV0_9BASI</name>
<dbReference type="InterPro" id="IPR048661">
    <property type="entry name" value="CPL1-like"/>
</dbReference>
<dbReference type="PANTHER" id="PTHR35192:SF2">
    <property type="entry name" value="APPLE DOMAIN-CONTAINING PROTEIN"/>
    <property type="match status" value="1"/>
</dbReference>
<feature type="compositionally biased region" description="Low complexity" evidence="1">
    <location>
        <begin position="115"/>
        <end position="126"/>
    </location>
</feature>
<dbReference type="AlphaFoldDB" id="A0A5C5FMV0"/>
<sequence length="386" mass="39418">MLHRIHSLLVVAALALLVAPASAAAVAVVPSNSTTPAPAPGFQLDLARRFSSTVAQLREKRSPSKTSKVGLAGARKRTFSDELLDMIKGVSNAFAGAASSSASASPRPHALAGKPSPSASWASHAAIQRRSNVPAASPTSGPSQSAHKPGASQSAHKPGASQSAHKPGASQSAHKPGASQSAHKPGAPQAAGASQSAHHPGPSPSHSAGAQSPGASQHAAAAAQPSALYDSRGKAERVWDLVRRAIQEEPWETLDSRLLCPVGETACPIFPRMGTYECLDTRVELESCGGCTSKGFGEDCTAIRGAQGVTCESGACHVYTCQPGFALDASYRREAGGKGRCRKVRAAQHEVEAEVEAEVAAPAAAWAQLEPRDKGVAAAAAAVEAQ</sequence>
<dbReference type="Proteomes" id="UP000311382">
    <property type="component" value="Unassembled WGS sequence"/>
</dbReference>
<dbReference type="OrthoDB" id="439917at2759"/>
<proteinExistence type="predicted"/>
<organism evidence="4 5">
    <name type="scientific">Rhodotorula diobovata</name>
    <dbReference type="NCBI Taxonomy" id="5288"/>
    <lineage>
        <taxon>Eukaryota</taxon>
        <taxon>Fungi</taxon>
        <taxon>Dikarya</taxon>
        <taxon>Basidiomycota</taxon>
        <taxon>Pucciniomycotina</taxon>
        <taxon>Microbotryomycetes</taxon>
        <taxon>Sporidiobolales</taxon>
        <taxon>Sporidiobolaceae</taxon>
        <taxon>Rhodotorula</taxon>
    </lineage>
</organism>
<evidence type="ECO:0000313" key="5">
    <source>
        <dbReference type="Proteomes" id="UP000311382"/>
    </source>
</evidence>
<dbReference type="PANTHER" id="PTHR35192">
    <property type="entry name" value="PROTEIN, PUTATIVE-RELATED"/>
    <property type="match status" value="1"/>
</dbReference>
<accession>A0A5C5FMV0</accession>
<keyword evidence="2" id="KW-0732">Signal</keyword>
<feature type="compositionally biased region" description="Polar residues" evidence="1">
    <location>
        <begin position="137"/>
        <end position="182"/>
    </location>
</feature>
<dbReference type="STRING" id="5288.A0A5C5FMV0"/>
<feature type="compositionally biased region" description="Low complexity" evidence="1">
    <location>
        <begin position="185"/>
        <end position="227"/>
    </location>
</feature>
<protein>
    <submittedName>
        <fullName evidence="4">Protein priA</fullName>
    </submittedName>
</protein>
<evidence type="ECO:0000256" key="2">
    <source>
        <dbReference type="SAM" id="SignalP"/>
    </source>
</evidence>
<evidence type="ECO:0000256" key="1">
    <source>
        <dbReference type="SAM" id="MobiDB-lite"/>
    </source>
</evidence>
<evidence type="ECO:0000313" key="4">
    <source>
        <dbReference type="EMBL" id="TNY18163.1"/>
    </source>
</evidence>
<keyword evidence="5" id="KW-1185">Reference proteome</keyword>
<evidence type="ECO:0000259" key="3">
    <source>
        <dbReference type="Pfam" id="PF21671"/>
    </source>
</evidence>
<feature type="chain" id="PRO_5022867931" evidence="2">
    <location>
        <begin position="24"/>
        <end position="386"/>
    </location>
</feature>
<gene>
    <name evidence="4" type="ORF">DMC30DRAFT_72242</name>
</gene>
<reference evidence="4 5" key="1">
    <citation type="submission" date="2019-03" db="EMBL/GenBank/DDBJ databases">
        <title>Rhodosporidium diobovatum UCD-FST 08-225 genome sequencing, assembly, and annotation.</title>
        <authorList>
            <person name="Fakankun I.U."/>
            <person name="Fristensky B."/>
            <person name="Levin D.B."/>
        </authorList>
    </citation>
    <scope>NUCLEOTIDE SEQUENCE [LARGE SCALE GENOMIC DNA]</scope>
    <source>
        <strain evidence="4 5">UCD-FST 08-225</strain>
    </source>
</reference>